<accession>A0A9N8VXA7</accession>
<dbReference type="Proteomes" id="UP000789572">
    <property type="component" value="Unassembled WGS sequence"/>
</dbReference>
<proteinExistence type="predicted"/>
<keyword evidence="2" id="KW-1185">Reference proteome</keyword>
<reference evidence="1" key="1">
    <citation type="submission" date="2021-06" db="EMBL/GenBank/DDBJ databases">
        <authorList>
            <person name="Kallberg Y."/>
            <person name="Tangrot J."/>
            <person name="Rosling A."/>
        </authorList>
    </citation>
    <scope>NUCLEOTIDE SEQUENCE</scope>
    <source>
        <strain evidence="1">IA702</strain>
    </source>
</reference>
<dbReference type="AlphaFoldDB" id="A0A9N8VXA7"/>
<name>A0A9N8VXA7_9GLOM</name>
<dbReference type="EMBL" id="CAJVPJ010000053">
    <property type="protein sequence ID" value="CAG8467609.1"/>
    <property type="molecule type" value="Genomic_DNA"/>
</dbReference>
<sequence>MDNQVNITALNEFVNLLLEHVNEPPKKYGMYPEYLTFTYKNIQGQKRKSLTLEYDGPNVSNLFGTTGYIGYASGFSSLRAEEKATVALLALLNPNFFKAKLIQAKKFYAEETIKLNKTDLAVFFRQE</sequence>
<protein>
    <submittedName>
        <fullName evidence="1">6951_t:CDS:1</fullName>
    </submittedName>
</protein>
<evidence type="ECO:0000313" key="2">
    <source>
        <dbReference type="Proteomes" id="UP000789572"/>
    </source>
</evidence>
<dbReference type="OrthoDB" id="10617156at2759"/>
<organism evidence="1 2">
    <name type="scientific">Paraglomus occultum</name>
    <dbReference type="NCBI Taxonomy" id="144539"/>
    <lineage>
        <taxon>Eukaryota</taxon>
        <taxon>Fungi</taxon>
        <taxon>Fungi incertae sedis</taxon>
        <taxon>Mucoromycota</taxon>
        <taxon>Glomeromycotina</taxon>
        <taxon>Glomeromycetes</taxon>
        <taxon>Paraglomerales</taxon>
        <taxon>Paraglomeraceae</taxon>
        <taxon>Paraglomus</taxon>
    </lineage>
</organism>
<gene>
    <name evidence="1" type="ORF">POCULU_LOCUS876</name>
</gene>
<comment type="caution">
    <text evidence="1">The sequence shown here is derived from an EMBL/GenBank/DDBJ whole genome shotgun (WGS) entry which is preliminary data.</text>
</comment>
<evidence type="ECO:0000313" key="1">
    <source>
        <dbReference type="EMBL" id="CAG8467609.1"/>
    </source>
</evidence>